<dbReference type="SUPFAM" id="SSF50978">
    <property type="entry name" value="WD40 repeat-like"/>
    <property type="match status" value="1"/>
</dbReference>
<dbReference type="InterPro" id="IPR036322">
    <property type="entry name" value="WD40_repeat_dom_sf"/>
</dbReference>
<name>A0A8H7GVG7_9ASCO</name>
<feature type="compositionally biased region" description="Acidic residues" evidence="1">
    <location>
        <begin position="29"/>
        <end position="45"/>
    </location>
</feature>
<keyword evidence="3" id="KW-1185">Reference proteome</keyword>
<gene>
    <name evidence="2" type="ORF">HF325_002341</name>
</gene>
<comment type="caution">
    <text evidence="2">The sequence shown here is derived from an EMBL/GenBank/DDBJ whole genome shotgun (WGS) entry which is preliminary data.</text>
</comment>
<dbReference type="EMBL" id="JACBPP010000003">
    <property type="protein sequence ID" value="KAF8003096.1"/>
    <property type="molecule type" value="Genomic_DNA"/>
</dbReference>
<evidence type="ECO:0000313" key="3">
    <source>
        <dbReference type="Proteomes" id="UP000649328"/>
    </source>
</evidence>
<dbReference type="OrthoDB" id="540662at2759"/>
<sequence length="197" mass="22254">MNHTFAPVVNDPKLEKHENDHLELSLPTDDVDISGDEDEESDEEFYTPGREDLTEIRTKILHESVLSALKRVAAQKAFASAHNFTKVLKHRRNIAAKVSKYELNGSYTMRGNLRMLSRVRFNQNELKIACSSWEGTFYVLQKDETGYYQETQRLALGFHSEMATIAWSPKDEGLLVSGGGEGKVNILEIGTATPRRP</sequence>
<feature type="region of interest" description="Disordered" evidence="1">
    <location>
        <begin position="1"/>
        <end position="46"/>
    </location>
</feature>
<dbReference type="Gene3D" id="2.130.10.10">
    <property type="entry name" value="YVTN repeat-like/Quinoprotein amine dehydrogenase"/>
    <property type="match status" value="1"/>
</dbReference>
<feature type="compositionally biased region" description="Basic and acidic residues" evidence="1">
    <location>
        <begin position="12"/>
        <end position="23"/>
    </location>
</feature>
<reference evidence="2" key="1">
    <citation type="submission" date="2020-10" db="EMBL/GenBank/DDBJ databases">
        <title>The Whole-Genome Sequence of Metschnikowia persimmonesis, a Novel Endophytic Yeast Species Isolated from Medicinal Plant Diospyros kaki Thumb.</title>
        <authorList>
            <person name="Rahmat E."/>
            <person name="Kang Y."/>
        </authorList>
    </citation>
    <scope>NUCLEOTIDE SEQUENCE</scope>
    <source>
        <strain evidence="2">KIOM G15050</strain>
    </source>
</reference>
<proteinExistence type="predicted"/>
<protein>
    <submittedName>
        <fullName evidence="2">Uncharacterized protein</fullName>
    </submittedName>
</protein>
<dbReference type="Proteomes" id="UP000649328">
    <property type="component" value="Unassembled WGS sequence"/>
</dbReference>
<dbReference type="InterPro" id="IPR015943">
    <property type="entry name" value="WD40/YVTN_repeat-like_dom_sf"/>
</dbReference>
<evidence type="ECO:0000256" key="1">
    <source>
        <dbReference type="SAM" id="MobiDB-lite"/>
    </source>
</evidence>
<organism evidence="2 3">
    <name type="scientific">Metschnikowia pulcherrima</name>
    <dbReference type="NCBI Taxonomy" id="27326"/>
    <lineage>
        <taxon>Eukaryota</taxon>
        <taxon>Fungi</taxon>
        <taxon>Dikarya</taxon>
        <taxon>Ascomycota</taxon>
        <taxon>Saccharomycotina</taxon>
        <taxon>Pichiomycetes</taxon>
        <taxon>Metschnikowiaceae</taxon>
        <taxon>Metschnikowia</taxon>
    </lineage>
</organism>
<dbReference type="AlphaFoldDB" id="A0A8H7GVG7"/>
<evidence type="ECO:0000313" key="2">
    <source>
        <dbReference type="EMBL" id="KAF8003096.1"/>
    </source>
</evidence>
<accession>A0A8H7GVG7</accession>